<protein>
    <submittedName>
        <fullName evidence="1">Uncharacterized protein</fullName>
    </submittedName>
</protein>
<keyword evidence="2" id="KW-1185">Reference proteome</keyword>
<reference evidence="2" key="1">
    <citation type="submission" date="2016-10" db="EMBL/GenBank/DDBJ databases">
        <authorList>
            <person name="Varghese N."/>
            <person name="Submissions S."/>
        </authorList>
    </citation>
    <scope>NUCLEOTIDE SEQUENCE [LARGE SCALE GENOMIC DNA]</scope>
    <source>
        <strain evidence="2">DSM 18609</strain>
    </source>
</reference>
<dbReference type="AlphaFoldDB" id="A0A1G6ZAG0"/>
<evidence type="ECO:0000313" key="1">
    <source>
        <dbReference type="EMBL" id="SDD99293.1"/>
    </source>
</evidence>
<gene>
    <name evidence="1" type="ORF">SAMN04488024_11028</name>
</gene>
<evidence type="ECO:0000313" key="2">
    <source>
        <dbReference type="Proteomes" id="UP000199455"/>
    </source>
</evidence>
<sequence length="127" mass="14925">MPTEYKVIYLFENPDLIIIKIKLAQPSPMANSWDAFHWLYFDKLSGSLVKLWFHSSDSSTAIEERYFEQGYLKFSKTEAMFIEKFNSSQHKLINYSARRVSPDVETLIEGYLRTPDIQHDTPLIKDI</sequence>
<dbReference type="EMBL" id="FMZH01000010">
    <property type="protein sequence ID" value="SDD99293.1"/>
    <property type="molecule type" value="Genomic_DNA"/>
</dbReference>
<organism evidence="1 2">
    <name type="scientific">Pedobacter soli</name>
    <dbReference type="NCBI Taxonomy" id="390242"/>
    <lineage>
        <taxon>Bacteria</taxon>
        <taxon>Pseudomonadati</taxon>
        <taxon>Bacteroidota</taxon>
        <taxon>Sphingobacteriia</taxon>
        <taxon>Sphingobacteriales</taxon>
        <taxon>Sphingobacteriaceae</taxon>
        <taxon>Pedobacter</taxon>
    </lineage>
</organism>
<name>A0A1G6ZAG0_9SPHI</name>
<dbReference type="Proteomes" id="UP000199455">
    <property type="component" value="Unassembled WGS sequence"/>
</dbReference>
<accession>A0A1G6ZAG0</accession>
<proteinExistence type="predicted"/>